<name>A0A0D2K688_9CHLO</name>
<accession>A0A0D2K688</accession>
<proteinExistence type="predicted"/>
<protein>
    <submittedName>
        <fullName evidence="2">Uncharacterized protein</fullName>
    </submittedName>
</protein>
<feature type="region of interest" description="Disordered" evidence="1">
    <location>
        <begin position="301"/>
        <end position="351"/>
    </location>
</feature>
<feature type="region of interest" description="Disordered" evidence="1">
    <location>
        <begin position="690"/>
        <end position="714"/>
    </location>
</feature>
<dbReference type="OrthoDB" id="552424at2759"/>
<feature type="compositionally biased region" description="Pro residues" evidence="1">
    <location>
        <begin position="302"/>
        <end position="348"/>
    </location>
</feature>
<dbReference type="RefSeq" id="XP_013904897.1">
    <property type="nucleotide sequence ID" value="XM_014049443.1"/>
</dbReference>
<dbReference type="GeneID" id="25734963"/>
<gene>
    <name evidence="2" type="ORF">MNEG_2085</name>
</gene>
<evidence type="ECO:0000256" key="1">
    <source>
        <dbReference type="SAM" id="MobiDB-lite"/>
    </source>
</evidence>
<dbReference type="EMBL" id="KK100445">
    <property type="protein sequence ID" value="KIZ05878.1"/>
    <property type="molecule type" value="Genomic_DNA"/>
</dbReference>
<organism evidence="2 3">
    <name type="scientific">Monoraphidium neglectum</name>
    <dbReference type="NCBI Taxonomy" id="145388"/>
    <lineage>
        <taxon>Eukaryota</taxon>
        <taxon>Viridiplantae</taxon>
        <taxon>Chlorophyta</taxon>
        <taxon>core chlorophytes</taxon>
        <taxon>Chlorophyceae</taxon>
        <taxon>CS clade</taxon>
        <taxon>Sphaeropleales</taxon>
        <taxon>Selenastraceae</taxon>
        <taxon>Monoraphidium</taxon>
    </lineage>
</organism>
<dbReference type="Proteomes" id="UP000054498">
    <property type="component" value="Unassembled WGS sequence"/>
</dbReference>
<feature type="compositionally biased region" description="Low complexity" evidence="1">
    <location>
        <begin position="697"/>
        <end position="714"/>
    </location>
</feature>
<sequence>MDTLQSTNRLAAALFTAPAHAAAASAAAALTARDTGVRVALVGAAAVPANRFSWSAAARASPAGLTVRGDGRQVGTVEYAVSYNRSGPARSWLLTGSVTVANAAGGVAATLSEVQVEAQLLAPGAAPVSGPADCASDETGAVRLAPGARVTCPFALELPRGSATRAVSVVGQATLAGGGGQLGSTAAFIALASAASDPAVDLGRCAVLTDTFAPGGVLPSGLYGGKRPNIGSGTFVCDPVEVQYVASFGPFSGLAACGTYRAMQVARANPLGGEQLTAIASSAVLLVVDGCQTAAAAAPAPLLLPPTPSPPPPQSPPPPPPSPPPPPPFVAPRQPPQLLPQSPSPVPPAAGEYSYTYEYEEKPKGPSPGDITYDDSRAAGRRRRRLQVARDWHVAAEAAGLVRSHVNTATAAGAEWPTIAILGLQVAKPVAYDWQPKVAASPKSVVVQRGASAAVQYNVTFTRSQRAAGHLLTGSVRIANPAAAPMALAKVTVEVPRPAGAAAAWVRASCPVDAKGALLPIAAKGGVTCGFTLPYASAVPLGTVVARAVGVAGSEHSSGAVPFTTARAARQVLGACALASDTFARPEASQPLLLAPAALNAKPASGSKAPELPGGQLLCGTQAFSYTARIGPIPSAMRCGSFKVVTTARASATNGTQPTAAATASVAVEVAGCPPSASTSPTLAQLLATGGPLATRSSSSNAPPAPAGGSISAAGLTPGLQLESGAWDPSAAEPQGAAAGAAAPLQLPLVSALVAGVRPSSAFSWSVRSQPAPPSMALAYSASAEAAFTVVYTRTPNSAAGRRAVTGRITVTNPNLIDDLPLARVQVELFRPGAAGRGAAALATCARTADGLLVAGSQLTGTGALECAFSLEASAAEVGPGAMVTAVVVLPDGREAASAPVTLPSADSSSSSSSGSGVGVTGSIAAPAGRAFGECAALSDKFVMLGDDGSRLMPSRAVSASAANRLPGEGGGGAPPDVVCDSRTVTYSAVFGPLGAAACGTYTASNMVKADPTSGPQRTAAALADVTLTVKGCPGAVVRPEVLSAVPQVLSGSMWGISAYVDAPTITLHWSRSARVEFSAGYVPKPAATLQVIAGAARVQNLGSAAAQLSSVQAEVAAADGLAPPASVAADCGLPADGTLAAGASVVCRFAAPYPDASSGSVSVRALLAGGAGDRSSRPLTFDFGQTVKRVAAGGCAVVSDGFLSGGSQLAPNSTSRPREAEAPQMICDGQSISFGAQLGPYTRKSCGSYLVTYMARVNPVTGDMPVPAQSASSTVQLTITGC</sequence>
<reference evidence="2 3" key="1">
    <citation type="journal article" date="2013" name="BMC Genomics">
        <title>Reconstruction of the lipid metabolism for the microalga Monoraphidium neglectum from its genome sequence reveals characteristics suitable for biofuel production.</title>
        <authorList>
            <person name="Bogen C."/>
            <person name="Al-Dilaimi A."/>
            <person name="Albersmeier A."/>
            <person name="Wichmann J."/>
            <person name="Grundmann M."/>
            <person name="Rupp O."/>
            <person name="Lauersen K.J."/>
            <person name="Blifernez-Klassen O."/>
            <person name="Kalinowski J."/>
            <person name="Goesmann A."/>
            <person name="Mussgnug J.H."/>
            <person name="Kruse O."/>
        </authorList>
    </citation>
    <scope>NUCLEOTIDE SEQUENCE [LARGE SCALE GENOMIC DNA]</scope>
    <source>
        <strain evidence="2 3">SAG 48.87</strain>
    </source>
</reference>
<feature type="region of interest" description="Disordered" evidence="1">
    <location>
        <begin position="900"/>
        <end position="919"/>
    </location>
</feature>
<dbReference type="KEGG" id="mng:MNEG_2085"/>
<evidence type="ECO:0000313" key="2">
    <source>
        <dbReference type="EMBL" id="KIZ05878.1"/>
    </source>
</evidence>
<evidence type="ECO:0000313" key="3">
    <source>
        <dbReference type="Proteomes" id="UP000054498"/>
    </source>
</evidence>
<keyword evidence="3" id="KW-1185">Reference proteome</keyword>